<keyword evidence="2" id="KW-0328">Glycosyltransferase</keyword>
<dbReference type="InterPro" id="IPR050194">
    <property type="entry name" value="Glycosyltransferase_grp1"/>
</dbReference>
<feature type="domain" description="Glycosyltransferase subfamily 4-like N-terminal" evidence="4">
    <location>
        <begin position="12"/>
        <end position="164"/>
    </location>
</feature>
<evidence type="ECO:0000313" key="6">
    <source>
        <dbReference type="Proteomes" id="UP000013167"/>
    </source>
</evidence>
<keyword evidence="6" id="KW-1185">Reference proteome</keyword>
<evidence type="ECO:0000256" key="2">
    <source>
        <dbReference type="ARBA" id="ARBA00022676"/>
    </source>
</evidence>
<reference evidence="5 6" key="1">
    <citation type="journal article" date="2013" name="ISME J.">
        <title>A metabolic model for members of the genus Tetrasphaera involved in enhanced biological phosphorus removal.</title>
        <authorList>
            <person name="Kristiansen R."/>
            <person name="Nguyen H.T.T."/>
            <person name="Saunders A.M."/>
            <person name="Nielsen J.L."/>
            <person name="Wimmer R."/>
            <person name="Le V.Q."/>
            <person name="McIlroy S.J."/>
            <person name="Petrovski S."/>
            <person name="Seviour R.J."/>
            <person name="Calteau A."/>
            <person name="Nielsen K.L."/>
            <person name="Nielsen P.H."/>
        </authorList>
    </citation>
    <scope>NUCLEOTIDE SEQUENCE [LARGE SCALE GENOMIC DNA]</scope>
    <source>
        <strain evidence="5 6">Lp2</strain>
    </source>
</reference>
<dbReference type="OrthoDB" id="3268555at2"/>
<dbReference type="CDD" id="cd03801">
    <property type="entry name" value="GT4_PimA-like"/>
    <property type="match status" value="1"/>
</dbReference>
<comment type="caution">
    <text evidence="5">The sequence shown here is derived from an EMBL/GenBank/DDBJ whole genome shotgun (WGS) entry which is preliminary data.</text>
</comment>
<dbReference type="Pfam" id="PF13579">
    <property type="entry name" value="Glyco_trans_4_4"/>
    <property type="match status" value="1"/>
</dbReference>
<dbReference type="HOGENOM" id="CLU_009583_0_3_11"/>
<dbReference type="PANTHER" id="PTHR45947">
    <property type="entry name" value="SULFOQUINOVOSYL TRANSFERASE SQD2"/>
    <property type="match status" value="1"/>
</dbReference>
<dbReference type="GO" id="GO:0016757">
    <property type="term" value="F:glycosyltransferase activity"/>
    <property type="evidence" value="ECO:0007669"/>
    <property type="project" value="UniProtKB-KW"/>
</dbReference>
<dbReference type="EMBL" id="CAIZ01000120">
    <property type="protein sequence ID" value="CCH70068.1"/>
    <property type="molecule type" value="Genomic_DNA"/>
</dbReference>
<evidence type="ECO:0000259" key="4">
    <source>
        <dbReference type="Pfam" id="PF13579"/>
    </source>
</evidence>
<dbReference type="Proteomes" id="UP000013167">
    <property type="component" value="Unassembled WGS sequence"/>
</dbReference>
<keyword evidence="3 5" id="KW-0808">Transferase</keyword>
<dbReference type="eggNOG" id="COG0438">
    <property type="taxonomic scope" value="Bacteria"/>
</dbReference>
<dbReference type="Pfam" id="PF13692">
    <property type="entry name" value="Glyco_trans_1_4"/>
    <property type="match status" value="1"/>
</dbReference>
<name>N0DZI8_9MICO</name>
<gene>
    <name evidence="5" type="ORF">BN10_500004</name>
</gene>
<evidence type="ECO:0000256" key="1">
    <source>
        <dbReference type="ARBA" id="ARBA00021292"/>
    </source>
</evidence>
<evidence type="ECO:0000313" key="5">
    <source>
        <dbReference type="EMBL" id="CCH70068.1"/>
    </source>
</evidence>
<sequence>MRILLALGTSTGGVGRHVHDLAAALASRGEHVVVAAPEEVLEQFAFAGVAERVEVLTVTDRPHPRKDVATVAALRVAAAGVDVVHVHGLRVGALAVLALARTGVPLVVTLHNAAPEGRVGAAIHRALEMVVAKGADLVLGVSSDLVRGQSRLGARRAQLAVVPAATEPVITADRYAVRAALAVPDGVPLLVTIARLAPQKDLDLLLDAIGIVTERHRLPVVLAVAGDGPLAAALSGRARREALPVSFLGHRRDVPDLIAAADVVVSSARWEGQPVALQEALHVGAAIVATDAGGTADVVGDAALLTPVGDAESLASALVDVLRHGSVRDDLRSKAVHRAGELPTLEQAVEAALAAYRSVGAGRT</sequence>
<dbReference type="PANTHER" id="PTHR45947:SF3">
    <property type="entry name" value="SULFOQUINOVOSYL TRANSFERASE SQD2"/>
    <property type="match status" value="1"/>
</dbReference>
<dbReference type="SUPFAM" id="SSF53756">
    <property type="entry name" value="UDP-Glycosyltransferase/glycogen phosphorylase"/>
    <property type="match status" value="1"/>
</dbReference>
<dbReference type="STRING" id="1193181.BN10_500004"/>
<dbReference type="InterPro" id="IPR028098">
    <property type="entry name" value="Glyco_trans_4-like_N"/>
</dbReference>
<protein>
    <recommendedName>
        <fullName evidence="1">D-inositol 3-phosphate glycosyltransferase</fullName>
    </recommendedName>
</protein>
<proteinExistence type="predicted"/>
<dbReference type="AlphaFoldDB" id="N0DZI8"/>
<organism evidence="5 6">
    <name type="scientific">Phycicoccus elongatus Lp2</name>
    <dbReference type="NCBI Taxonomy" id="1193181"/>
    <lineage>
        <taxon>Bacteria</taxon>
        <taxon>Bacillati</taxon>
        <taxon>Actinomycetota</taxon>
        <taxon>Actinomycetes</taxon>
        <taxon>Micrococcales</taxon>
        <taxon>Intrasporangiaceae</taxon>
        <taxon>Phycicoccus</taxon>
    </lineage>
</organism>
<evidence type="ECO:0000256" key="3">
    <source>
        <dbReference type="ARBA" id="ARBA00022679"/>
    </source>
</evidence>
<dbReference type="Gene3D" id="3.40.50.2000">
    <property type="entry name" value="Glycogen Phosphorylase B"/>
    <property type="match status" value="2"/>
</dbReference>
<dbReference type="RefSeq" id="WP_010849924.1">
    <property type="nucleotide sequence ID" value="NZ_HF570956.1"/>
</dbReference>
<accession>N0DZI8</accession>
<dbReference type="GO" id="GO:1901137">
    <property type="term" value="P:carbohydrate derivative biosynthetic process"/>
    <property type="evidence" value="ECO:0007669"/>
    <property type="project" value="UniProtKB-ARBA"/>
</dbReference>